<proteinExistence type="predicted"/>
<keyword evidence="2" id="KW-1185">Reference proteome</keyword>
<name>A0A0J7Y609_9SPHN</name>
<gene>
    <name evidence="1" type="ORF">V473_08950</name>
</gene>
<organism evidence="1 2">
    <name type="scientific">Sphingobium cupriresistens LL01</name>
    <dbReference type="NCBI Taxonomy" id="1420583"/>
    <lineage>
        <taxon>Bacteria</taxon>
        <taxon>Pseudomonadati</taxon>
        <taxon>Pseudomonadota</taxon>
        <taxon>Alphaproteobacteria</taxon>
        <taxon>Sphingomonadales</taxon>
        <taxon>Sphingomonadaceae</taxon>
        <taxon>Sphingobium</taxon>
    </lineage>
</organism>
<reference evidence="1 2" key="1">
    <citation type="journal article" date="2015" name="G3 (Bethesda)">
        <title>Insights into Ongoing Evolution of the Hexachlorocyclohexane Catabolic Pathway from Comparative Genomics of Ten Sphingomonadaceae Strains.</title>
        <authorList>
            <person name="Pearce S.L."/>
            <person name="Oakeshott J.G."/>
            <person name="Pandey G."/>
        </authorList>
    </citation>
    <scope>NUCLEOTIDE SEQUENCE [LARGE SCALE GENOMIC DNA]</scope>
    <source>
        <strain evidence="1 2">LL01</strain>
    </source>
</reference>
<dbReference type="Proteomes" id="UP000052232">
    <property type="component" value="Unassembled WGS sequence"/>
</dbReference>
<protein>
    <submittedName>
        <fullName evidence="1">Uncharacterized protein</fullName>
    </submittedName>
</protein>
<dbReference type="EMBL" id="JACT01000001">
    <property type="protein sequence ID" value="KMS58828.1"/>
    <property type="molecule type" value="Genomic_DNA"/>
</dbReference>
<sequence length="45" mass="5007">MACLETQLIVIQARSIMLDGWDSESDVKLKSTWFAHGPSRSSLVV</sequence>
<dbReference type="AlphaFoldDB" id="A0A0J7Y609"/>
<accession>A0A0J7Y609</accession>
<evidence type="ECO:0000313" key="1">
    <source>
        <dbReference type="EMBL" id="KMS58828.1"/>
    </source>
</evidence>
<evidence type="ECO:0000313" key="2">
    <source>
        <dbReference type="Proteomes" id="UP000052232"/>
    </source>
</evidence>
<comment type="caution">
    <text evidence="1">The sequence shown here is derived from an EMBL/GenBank/DDBJ whole genome shotgun (WGS) entry which is preliminary data.</text>
</comment>
<dbReference type="PATRIC" id="fig|1420583.3.peg.1797"/>